<gene>
    <name evidence="2" type="ORF">BCR32DRAFT_267336</name>
</gene>
<accession>A0A1Y1XAT4</accession>
<proteinExistence type="predicted"/>
<organism evidence="2 3">
    <name type="scientific">Anaeromyces robustus</name>
    <dbReference type="NCBI Taxonomy" id="1754192"/>
    <lineage>
        <taxon>Eukaryota</taxon>
        <taxon>Fungi</taxon>
        <taxon>Fungi incertae sedis</taxon>
        <taxon>Chytridiomycota</taxon>
        <taxon>Chytridiomycota incertae sedis</taxon>
        <taxon>Neocallimastigomycetes</taxon>
        <taxon>Neocallimastigales</taxon>
        <taxon>Neocallimastigaceae</taxon>
        <taxon>Anaeromyces</taxon>
    </lineage>
</organism>
<dbReference type="Proteomes" id="UP000193944">
    <property type="component" value="Unassembled WGS sequence"/>
</dbReference>
<dbReference type="OrthoDB" id="2149057at2759"/>
<dbReference type="Pfam" id="PF12937">
    <property type="entry name" value="F-box-like"/>
    <property type="match status" value="1"/>
</dbReference>
<dbReference type="STRING" id="1754192.A0A1Y1XAT4"/>
<dbReference type="InterPro" id="IPR001810">
    <property type="entry name" value="F-box_dom"/>
</dbReference>
<dbReference type="EMBL" id="MCFG01000085">
    <property type="protein sequence ID" value="ORX82862.1"/>
    <property type="molecule type" value="Genomic_DNA"/>
</dbReference>
<dbReference type="PROSITE" id="PS50181">
    <property type="entry name" value="FBOX"/>
    <property type="match status" value="1"/>
</dbReference>
<feature type="domain" description="F-box" evidence="1">
    <location>
        <begin position="1"/>
        <end position="45"/>
    </location>
</feature>
<dbReference type="SMART" id="SM00256">
    <property type="entry name" value="FBOX"/>
    <property type="match status" value="1"/>
</dbReference>
<dbReference type="Gene3D" id="3.80.10.10">
    <property type="entry name" value="Ribonuclease Inhibitor"/>
    <property type="match status" value="1"/>
</dbReference>
<evidence type="ECO:0000259" key="1">
    <source>
        <dbReference type="PROSITE" id="PS50181"/>
    </source>
</evidence>
<reference evidence="2 3" key="1">
    <citation type="submission" date="2016-08" db="EMBL/GenBank/DDBJ databases">
        <title>A Parts List for Fungal Cellulosomes Revealed by Comparative Genomics.</title>
        <authorList>
            <consortium name="DOE Joint Genome Institute"/>
            <person name="Haitjema C.H."/>
            <person name="Gilmore S.P."/>
            <person name="Henske J.K."/>
            <person name="Solomon K.V."/>
            <person name="De Groot R."/>
            <person name="Kuo A."/>
            <person name="Mondo S.J."/>
            <person name="Salamov A.A."/>
            <person name="Labutti K."/>
            <person name="Zhao Z."/>
            <person name="Chiniquy J."/>
            <person name="Barry K."/>
            <person name="Brewer H.M."/>
            <person name="Purvine S.O."/>
            <person name="Wright A.T."/>
            <person name="Boxma B."/>
            <person name="Van Alen T."/>
            <person name="Hackstein J.H."/>
            <person name="Baker S.E."/>
            <person name="Grigoriev I.V."/>
            <person name="O'Malley M.A."/>
        </authorList>
    </citation>
    <scope>NUCLEOTIDE SEQUENCE [LARGE SCALE GENOMIC DNA]</scope>
    <source>
        <strain evidence="2 3">S4</strain>
    </source>
</reference>
<sequence>MIPQTILPYVFRYLKYNELLQCSLVCKLWYNLTFDPLLSEHWKNINFQNKLQQLENKYVETSVTIKSRLNKEEKMNWKKIYETILKRCRFHIKYLKLWSNFNSRQINILYFNNNYLNNLIILDLRGTDFNVQLLFETLNHINNNNLITLKEKENHQINTINNNNNNNNNNNININTEDNNEELQKELIDKCNIKDTNTDTNTDTYFLDLFKNLKYLFIYGCKNTTKEAVIQFNILWKNIKLDVKVCDKCHEMTKICNEKELYSYTSIQKLNKLSYCFECKKSYCDYCRPLWTCNKCGGEYLCYDCRAHGLKCTTCHNDYCYTCNQPKNILQCRYCHSMSCGQSLKCQNLGYLFKSCDKCDFYVCKKCKNENESLITCSGKNCNKSFCKTCIKETSNTSLISFDKSEIEKRIRENNFGLCSYCNKLFCINCIDNISFYVGNKDFSYSIVLCKECEIVLTMDSPIDIYYDNKCIR</sequence>
<dbReference type="AlphaFoldDB" id="A0A1Y1XAT4"/>
<protein>
    <recommendedName>
        <fullName evidence="1">F-box domain-containing protein</fullName>
    </recommendedName>
</protein>
<dbReference type="SUPFAM" id="SSF81383">
    <property type="entry name" value="F-box domain"/>
    <property type="match status" value="1"/>
</dbReference>
<reference evidence="2 3" key="2">
    <citation type="submission" date="2016-08" db="EMBL/GenBank/DDBJ databases">
        <title>Pervasive Adenine N6-methylation of Active Genes in Fungi.</title>
        <authorList>
            <consortium name="DOE Joint Genome Institute"/>
            <person name="Mondo S.J."/>
            <person name="Dannebaum R.O."/>
            <person name="Kuo R.C."/>
            <person name="Labutti K."/>
            <person name="Haridas S."/>
            <person name="Kuo A."/>
            <person name="Salamov A."/>
            <person name="Ahrendt S.R."/>
            <person name="Lipzen A."/>
            <person name="Sullivan W."/>
            <person name="Andreopoulos W.B."/>
            <person name="Clum A."/>
            <person name="Lindquist E."/>
            <person name="Daum C."/>
            <person name="Ramamoorthy G.K."/>
            <person name="Gryganskyi A."/>
            <person name="Culley D."/>
            <person name="Magnuson J.K."/>
            <person name="James T.Y."/>
            <person name="O'Malley M.A."/>
            <person name="Stajich J.E."/>
            <person name="Spatafora J.W."/>
            <person name="Visel A."/>
            <person name="Grigoriev I.V."/>
        </authorList>
    </citation>
    <scope>NUCLEOTIDE SEQUENCE [LARGE SCALE GENOMIC DNA]</scope>
    <source>
        <strain evidence="2 3">S4</strain>
    </source>
</reference>
<dbReference type="InterPro" id="IPR036047">
    <property type="entry name" value="F-box-like_dom_sf"/>
</dbReference>
<name>A0A1Y1XAT4_9FUNG</name>
<dbReference type="InterPro" id="IPR032675">
    <property type="entry name" value="LRR_dom_sf"/>
</dbReference>
<evidence type="ECO:0000313" key="3">
    <source>
        <dbReference type="Proteomes" id="UP000193944"/>
    </source>
</evidence>
<keyword evidence="3" id="KW-1185">Reference proteome</keyword>
<comment type="caution">
    <text evidence="2">The sequence shown here is derived from an EMBL/GenBank/DDBJ whole genome shotgun (WGS) entry which is preliminary data.</text>
</comment>
<evidence type="ECO:0000313" key="2">
    <source>
        <dbReference type="EMBL" id="ORX82862.1"/>
    </source>
</evidence>